<proteinExistence type="predicted"/>
<dbReference type="SUPFAM" id="SSF52047">
    <property type="entry name" value="RNI-like"/>
    <property type="match status" value="1"/>
</dbReference>
<gene>
    <name evidence="1" type="ORF">BCR43DRAFT_490771</name>
</gene>
<keyword evidence="2" id="KW-1185">Reference proteome</keyword>
<sequence>MTVPSLYVLCLRALRTLEDATLDLSQVPYDPFIQDILRESTQLPDSILNGIGTDHPDLIRAHHPYVLSLSPLKGIWATHKDQALSDCFKAFPMLVSFLDLSFSPFNDDCMIRLEAFGNLVVLNVEHTNISDTAFINLLSLRRRDALPHLQHVNAANNAYLTDRCLKYVGQLDLQAIDLSFTSVTPSVALSYLRRHGYRVLDTKNESDTSHLGHPLYDYTLHEHYLGRYVPGLVDQWHKDNTRAYLRPRKHWSGGALQFLRDSKVSAAPPVKRLSDAYNEEKMAKARRVIQTQEDQYFAMLKDEFGM</sequence>
<name>A0A1X2HGE1_SYNRA</name>
<dbReference type="OrthoDB" id="550575at2759"/>
<dbReference type="STRING" id="13706.A0A1X2HGE1"/>
<dbReference type="Proteomes" id="UP000242180">
    <property type="component" value="Unassembled WGS sequence"/>
</dbReference>
<dbReference type="Gene3D" id="3.80.10.10">
    <property type="entry name" value="Ribonuclease Inhibitor"/>
    <property type="match status" value="1"/>
</dbReference>
<dbReference type="InterPro" id="IPR032675">
    <property type="entry name" value="LRR_dom_sf"/>
</dbReference>
<dbReference type="EMBL" id="MCGN01000004">
    <property type="protein sequence ID" value="ORY98035.1"/>
    <property type="molecule type" value="Genomic_DNA"/>
</dbReference>
<organism evidence="1 2">
    <name type="scientific">Syncephalastrum racemosum</name>
    <name type="common">Filamentous fungus</name>
    <dbReference type="NCBI Taxonomy" id="13706"/>
    <lineage>
        <taxon>Eukaryota</taxon>
        <taxon>Fungi</taxon>
        <taxon>Fungi incertae sedis</taxon>
        <taxon>Mucoromycota</taxon>
        <taxon>Mucoromycotina</taxon>
        <taxon>Mucoromycetes</taxon>
        <taxon>Mucorales</taxon>
        <taxon>Syncephalastraceae</taxon>
        <taxon>Syncephalastrum</taxon>
    </lineage>
</organism>
<evidence type="ECO:0000313" key="1">
    <source>
        <dbReference type="EMBL" id="ORY98035.1"/>
    </source>
</evidence>
<dbReference type="AlphaFoldDB" id="A0A1X2HGE1"/>
<comment type="caution">
    <text evidence="1">The sequence shown here is derived from an EMBL/GenBank/DDBJ whole genome shotgun (WGS) entry which is preliminary data.</text>
</comment>
<accession>A0A1X2HGE1</accession>
<dbReference type="InParanoid" id="A0A1X2HGE1"/>
<reference evidence="1 2" key="1">
    <citation type="submission" date="2016-07" db="EMBL/GenBank/DDBJ databases">
        <title>Pervasive Adenine N6-methylation of Active Genes in Fungi.</title>
        <authorList>
            <consortium name="DOE Joint Genome Institute"/>
            <person name="Mondo S.J."/>
            <person name="Dannebaum R.O."/>
            <person name="Kuo R.C."/>
            <person name="Labutti K."/>
            <person name="Haridas S."/>
            <person name="Kuo A."/>
            <person name="Salamov A."/>
            <person name="Ahrendt S.R."/>
            <person name="Lipzen A."/>
            <person name="Sullivan W."/>
            <person name="Andreopoulos W.B."/>
            <person name="Clum A."/>
            <person name="Lindquist E."/>
            <person name="Daum C."/>
            <person name="Ramamoorthy G.K."/>
            <person name="Gryganskyi A."/>
            <person name="Culley D."/>
            <person name="Magnuson J.K."/>
            <person name="James T.Y."/>
            <person name="O'Malley M.A."/>
            <person name="Stajich J.E."/>
            <person name="Spatafora J.W."/>
            <person name="Visel A."/>
            <person name="Grigoriev I.V."/>
        </authorList>
    </citation>
    <scope>NUCLEOTIDE SEQUENCE [LARGE SCALE GENOMIC DNA]</scope>
    <source>
        <strain evidence="1 2">NRRL 2496</strain>
    </source>
</reference>
<evidence type="ECO:0000313" key="2">
    <source>
        <dbReference type="Proteomes" id="UP000242180"/>
    </source>
</evidence>
<dbReference type="OMA" id="PKFITCL"/>
<protein>
    <submittedName>
        <fullName evidence="1">Uncharacterized protein</fullName>
    </submittedName>
</protein>